<dbReference type="Gene3D" id="3.40.50.2020">
    <property type="match status" value="1"/>
</dbReference>
<name>A0A173LJL1_9ACTN</name>
<sequence length="237" mass="24816">MLGAIADLVAPRTCAGCGVRGEALCAACRTELRGSPLRVRLRADVPVPVFACGRYGGASQAVINAYKEQGRTELSRGLGDSAAQLLWELIDLGEIPEPHDTPLALVPAPASASAIRRRGFDHIARWTERTTRVLSASLPPGSVVMTQALQVRGRVRDAAGLSAGARAENLAGSIVAAPLRILGGDDPAKVWAQMRDGTRHVIVVDDVVTTGATMAECVRALARIGLRTDSAVALRAA</sequence>
<evidence type="ECO:0000313" key="1">
    <source>
        <dbReference type="EMBL" id="ANI91824.1"/>
    </source>
</evidence>
<evidence type="ECO:0008006" key="3">
    <source>
        <dbReference type="Google" id="ProtNLM"/>
    </source>
</evidence>
<dbReference type="SUPFAM" id="SSF53271">
    <property type="entry name" value="PRTase-like"/>
    <property type="match status" value="1"/>
</dbReference>
<dbReference type="OrthoDB" id="5244859at2"/>
<dbReference type="PANTHER" id="PTHR47505:SF1">
    <property type="entry name" value="DNA UTILIZATION PROTEIN YHGH"/>
    <property type="match status" value="1"/>
</dbReference>
<dbReference type="Proteomes" id="UP000186104">
    <property type="component" value="Chromosome"/>
</dbReference>
<proteinExistence type="predicted"/>
<dbReference type="EMBL" id="CP015961">
    <property type="protein sequence ID" value="ANI91824.1"/>
    <property type="molecule type" value="Genomic_DNA"/>
</dbReference>
<reference evidence="1 2" key="1">
    <citation type="submission" date="2016-06" db="EMBL/GenBank/DDBJ databases">
        <title>Complete genome sequence of a saline-alkali tolerant type strain Dietzia timorensis ID05-A0528T.</title>
        <authorList>
            <person name="Wu X."/>
        </authorList>
    </citation>
    <scope>NUCLEOTIDE SEQUENCE [LARGE SCALE GENOMIC DNA]</scope>
    <source>
        <strain evidence="1 2">ID05-A0528</strain>
    </source>
</reference>
<dbReference type="PANTHER" id="PTHR47505">
    <property type="entry name" value="DNA UTILIZATION PROTEIN YHGH"/>
    <property type="match status" value="1"/>
</dbReference>
<gene>
    <name evidence="1" type="ORF">BJL86_1031</name>
</gene>
<evidence type="ECO:0000313" key="2">
    <source>
        <dbReference type="Proteomes" id="UP000186104"/>
    </source>
</evidence>
<organism evidence="1 2">
    <name type="scientific">Dietzia timorensis</name>
    <dbReference type="NCBI Taxonomy" id="499555"/>
    <lineage>
        <taxon>Bacteria</taxon>
        <taxon>Bacillati</taxon>
        <taxon>Actinomycetota</taxon>
        <taxon>Actinomycetes</taxon>
        <taxon>Mycobacteriales</taxon>
        <taxon>Dietziaceae</taxon>
        <taxon>Dietzia</taxon>
    </lineage>
</organism>
<accession>A0A173LJL1</accession>
<dbReference type="AlphaFoldDB" id="A0A173LJL1"/>
<dbReference type="InterPro" id="IPR029057">
    <property type="entry name" value="PRTase-like"/>
</dbReference>
<dbReference type="KEGG" id="dtm:BJL86_1031"/>
<dbReference type="InterPro" id="IPR051910">
    <property type="entry name" value="ComF/GntX_DNA_util-trans"/>
</dbReference>
<keyword evidence="2" id="KW-1185">Reference proteome</keyword>
<protein>
    <recommendedName>
        <fullName evidence="3">Phosphoribosyltransferase domain-containing protein</fullName>
    </recommendedName>
</protein>
<dbReference type="RefSeq" id="WP_075845150.1">
    <property type="nucleotide sequence ID" value="NZ_CP015961.1"/>
</dbReference>
<dbReference type="STRING" id="499555.BJL86_1031"/>